<dbReference type="EMBL" id="FUHW01000046">
    <property type="protein sequence ID" value="SJM72023.1"/>
    <property type="molecule type" value="Genomic_DNA"/>
</dbReference>
<name>A0A1R4GVE8_9MICC</name>
<dbReference type="SUPFAM" id="SSF53474">
    <property type="entry name" value="alpha/beta-Hydrolases"/>
    <property type="match status" value="1"/>
</dbReference>
<dbReference type="Proteomes" id="UP000195913">
    <property type="component" value="Unassembled WGS sequence"/>
</dbReference>
<evidence type="ECO:0000256" key="1">
    <source>
        <dbReference type="SAM" id="MobiDB-lite"/>
    </source>
</evidence>
<feature type="region of interest" description="Disordered" evidence="1">
    <location>
        <begin position="373"/>
        <end position="393"/>
    </location>
</feature>
<dbReference type="PANTHER" id="PTHR42886">
    <property type="entry name" value="RE40534P-RELATED"/>
    <property type="match status" value="1"/>
</dbReference>
<dbReference type="InterPro" id="IPR022742">
    <property type="entry name" value="Hydrolase_4"/>
</dbReference>
<dbReference type="AlphaFoldDB" id="A0A1R4GVE8"/>
<proteinExistence type="predicted"/>
<dbReference type="InterPro" id="IPR029058">
    <property type="entry name" value="AB_hydrolase_fold"/>
</dbReference>
<evidence type="ECO:0000313" key="4">
    <source>
        <dbReference type="Proteomes" id="UP000195913"/>
    </source>
</evidence>
<feature type="domain" description="Serine aminopeptidase S33" evidence="2">
    <location>
        <begin position="93"/>
        <end position="300"/>
    </location>
</feature>
<dbReference type="GO" id="GO:0004622">
    <property type="term" value="F:phosphatidylcholine lysophospholipase activity"/>
    <property type="evidence" value="ECO:0007669"/>
    <property type="project" value="UniProtKB-EC"/>
</dbReference>
<dbReference type="Gene3D" id="3.40.50.1820">
    <property type="entry name" value="alpha/beta hydrolase"/>
    <property type="match status" value="1"/>
</dbReference>
<keyword evidence="3" id="KW-0378">Hydrolase</keyword>
<reference evidence="3 4" key="1">
    <citation type="submission" date="2017-02" db="EMBL/GenBank/DDBJ databases">
        <authorList>
            <person name="Peterson S.W."/>
        </authorList>
    </citation>
    <scope>NUCLEOTIDE SEQUENCE [LARGE SCALE GENOMIC DNA]</scope>
    <source>
        <strain evidence="3 4">B Ar 00.02</strain>
    </source>
</reference>
<evidence type="ECO:0000313" key="3">
    <source>
        <dbReference type="EMBL" id="SJM72023.1"/>
    </source>
</evidence>
<organism evidence="3 4">
    <name type="scientific">Arthrobacter rhombi</name>
    <dbReference type="NCBI Taxonomy" id="71253"/>
    <lineage>
        <taxon>Bacteria</taxon>
        <taxon>Bacillati</taxon>
        <taxon>Actinomycetota</taxon>
        <taxon>Actinomycetes</taxon>
        <taxon>Micrococcales</taxon>
        <taxon>Micrococcaceae</taxon>
        <taxon>Arthrobacter</taxon>
    </lineage>
</organism>
<gene>
    <name evidence="3" type="ORF">FM101_14220</name>
</gene>
<dbReference type="EC" id="3.1.1.5" evidence="3"/>
<evidence type="ECO:0000259" key="2">
    <source>
        <dbReference type="Pfam" id="PF12146"/>
    </source>
</evidence>
<dbReference type="RefSeq" id="WP_087000769.1">
    <property type="nucleotide sequence ID" value="NZ_FUHW01000046.1"/>
</dbReference>
<accession>A0A1R4GVE8</accession>
<sequence length="393" mass="44068">MHNKEPQYAVDTRPGEWLDDELGPGFSYTTIARGRDEEGPLSATLVRYLPPDEPQRGQPRERKHWRDAMLNLRQGLDRALTVRDTAEAPAPEATDVVLGMHGWTDYFYNAELARYWAGRGYRFYALDLRRYGRSLRSWQTPGFVTALTEYDADIEAALSTIRHDVGTVGRTLCVAHSTGGLTASLYAHRHPGVFTALILNSPWLEMQGSWLVRNAAAGLLDPLARVKPKARIKLPEVDHYWQSLSTQAHGEWDIHPLWRPRYAFPVTAGWITAVLAGHAEVNRGLDIKVPVLVMTSDKTHLGTSFEPEMLVSDTVIEVETVRQRALKLGNEVAVVRIEQGMHDLFTSAPQTRAKAYEALTRFCEGYVPSRAEGSEAQEVGVSMAAPKRRSRRA</sequence>
<dbReference type="Pfam" id="PF12146">
    <property type="entry name" value="Hydrolase_4"/>
    <property type="match status" value="1"/>
</dbReference>
<keyword evidence="4" id="KW-1185">Reference proteome</keyword>
<dbReference type="PANTHER" id="PTHR42886:SF29">
    <property type="entry name" value="PUMMELIG, ISOFORM A"/>
    <property type="match status" value="1"/>
</dbReference>
<protein>
    <submittedName>
        <fullName evidence="3">Lysophospholipase</fullName>
        <ecNumber evidence="3">3.1.1.5</ecNumber>
    </submittedName>
</protein>